<evidence type="ECO:0000256" key="1">
    <source>
        <dbReference type="ARBA" id="ARBA00009437"/>
    </source>
</evidence>
<dbReference type="Pfam" id="PF00126">
    <property type="entry name" value="HTH_1"/>
    <property type="match status" value="1"/>
</dbReference>
<dbReference type="Proteomes" id="UP000663992">
    <property type="component" value="Unassembled WGS sequence"/>
</dbReference>
<dbReference type="InterPro" id="IPR000847">
    <property type="entry name" value="LysR_HTH_N"/>
</dbReference>
<proteinExistence type="inferred from homology"/>
<evidence type="ECO:0000256" key="4">
    <source>
        <dbReference type="ARBA" id="ARBA00023163"/>
    </source>
</evidence>
<dbReference type="PANTHER" id="PTHR30537:SF5">
    <property type="entry name" value="HTH-TYPE TRANSCRIPTIONAL ACTIVATOR TTDR-RELATED"/>
    <property type="match status" value="1"/>
</dbReference>
<comment type="caution">
    <text evidence="6">The sequence shown here is derived from an EMBL/GenBank/DDBJ whole genome shotgun (WGS) entry which is preliminary data.</text>
</comment>
<dbReference type="SUPFAM" id="SSF46785">
    <property type="entry name" value="Winged helix' DNA-binding domain"/>
    <property type="match status" value="1"/>
</dbReference>
<evidence type="ECO:0000259" key="5">
    <source>
        <dbReference type="PROSITE" id="PS50931"/>
    </source>
</evidence>
<evidence type="ECO:0000256" key="3">
    <source>
        <dbReference type="ARBA" id="ARBA00023125"/>
    </source>
</evidence>
<dbReference type="Pfam" id="PF03466">
    <property type="entry name" value="LysR_substrate"/>
    <property type="match status" value="1"/>
</dbReference>
<reference evidence="6 7" key="1">
    <citation type="submission" date="2021-03" db="EMBL/GenBank/DDBJ databases">
        <title>novel species isolated from a fishpond in China.</title>
        <authorList>
            <person name="Lu H."/>
            <person name="Cai Z."/>
        </authorList>
    </citation>
    <scope>NUCLEOTIDE SEQUENCE [LARGE SCALE GENOMIC DNA]</scope>
    <source>
        <strain evidence="6 7">Y57</strain>
    </source>
</reference>
<evidence type="ECO:0000313" key="7">
    <source>
        <dbReference type="Proteomes" id="UP000663992"/>
    </source>
</evidence>
<dbReference type="InterPro" id="IPR058163">
    <property type="entry name" value="LysR-type_TF_proteobact-type"/>
</dbReference>
<dbReference type="EMBL" id="JAFKCS010000159">
    <property type="protein sequence ID" value="MBN7822727.1"/>
    <property type="molecule type" value="Genomic_DNA"/>
</dbReference>
<name>A0ABS3D023_9ALTE</name>
<dbReference type="PANTHER" id="PTHR30537">
    <property type="entry name" value="HTH-TYPE TRANSCRIPTIONAL REGULATOR"/>
    <property type="match status" value="1"/>
</dbReference>
<organism evidence="6 7">
    <name type="scientific">Bowmanella yangjiangensis</name>
    <dbReference type="NCBI Taxonomy" id="2811230"/>
    <lineage>
        <taxon>Bacteria</taxon>
        <taxon>Pseudomonadati</taxon>
        <taxon>Pseudomonadota</taxon>
        <taxon>Gammaproteobacteria</taxon>
        <taxon>Alteromonadales</taxon>
        <taxon>Alteromonadaceae</taxon>
        <taxon>Bowmanella</taxon>
    </lineage>
</organism>
<comment type="similarity">
    <text evidence="1">Belongs to the LysR transcriptional regulatory family.</text>
</comment>
<gene>
    <name evidence="6" type="ORF">J0A65_22885</name>
</gene>
<evidence type="ECO:0000313" key="6">
    <source>
        <dbReference type="EMBL" id="MBN7822727.1"/>
    </source>
</evidence>
<keyword evidence="2" id="KW-0805">Transcription regulation</keyword>
<sequence length="297" mass="33302">MDRLTALAVFRQVVERGSFAAAARHLKLSAAAVSKNIGELEAHLAVRLLNRTTRSMSLTEAGQRYYEQVSRILDDLQQADSSLGELQATPSGTLRVSAPMSFSLVCLADAIPRFLARYPELTLDLQLDDRRVDMIAEGFDLAVRGSDRLEDSSLVARPLLTLRHVLCAAPQYLRRHGTPQVPEDLQALECVQFSLSGHAREWVFQRGEQVRRLEVCGRYSVNSSLALCAALRAGHGISLVPEIYVRDDLAQGRLQPLLEDWQMMQTQLYAIYPSRRQLQAKVRVFIDFLLEELGQQA</sequence>
<keyword evidence="3" id="KW-0238">DNA-binding</keyword>
<evidence type="ECO:0000256" key="2">
    <source>
        <dbReference type="ARBA" id="ARBA00023015"/>
    </source>
</evidence>
<dbReference type="PROSITE" id="PS50931">
    <property type="entry name" value="HTH_LYSR"/>
    <property type="match status" value="1"/>
</dbReference>
<dbReference type="Gene3D" id="1.10.10.10">
    <property type="entry name" value="Winged helix-like DNA-binding domain superfamily/Winged helix DNA-binding domain"/>
    <property type="match status" value="1"/>
</dbReference>
<dbReference type="Gene3D" id="3.40.190.290">
    <property type="match status" value="1"/>
</dbReference>
<protein>
    <submittedName>
        <fullName evidence="6">LysR family transcriptional regulator</fullName>
    </submittedName>
</protein>
<keyword evidence="4" id="KW-0804">Transcription</keyword>
<dbReference type="InterPro" id="IPR036388">
    <property type="entry name" value="WH-like_DNA-bd_sf"/>
</dbReference>
<dbReference type="InterPro" id="IPR005119">
    <property type="entry name" value="LysR_subst-bd"/>
</dbReference>
<accession>A0ABS3D023</accession>
<dbReference type="SUPFAM" id="SSF53850">
    <property type="entry name" value="Periplasmic binding protein-like II"/>
    <property type="match status" value="1"/>
</dbReference>
<dbReference type="InterPro" id="IPR036390">
    <property type="entry name" value="WH_DNA-bd_sf"/>
</dbReference>
<keyword evidence="7" id="KW-1185">Reference proteome</keyword>
<feature type="domain" description="HTH lysR-type" evidence="5">
    <location>
        <begin position="1"/>
        <end position="59"/>
    </location>
</feature>
<dbReference type="CDD" id="cd08422">
    <property type="entry name" value="PBP2_CrgA_like"/>
    <property type="match status" value="1"/>
</dbReference>
<dbReference type="RefSeq" id="WP_179553022.1">
    <property type="nucleotide sequence ID" value="NZ_JAFKCS010000159.1"/>
</dbReference>